<evidence type="ECO:0000256" key="1">
    <source>
        <dbReference type="SAM" id="MobiDB-lite"/>
    </source>
</evidence>
<evidence type="ECO:0000313" key="2">
    <source>
        <dbReference type="EMBL" id="KIZ02250.1"/>
    </source>
</evidence>
<sequence length="127" mass="13767">MPQPRRRLVIFKSGGYIMSDLEDLLASSGLSHVMRVTNLIRKAHCVLAKERWENGRRVRLEQHMQGAARRGLPFLLLKGHRMELPALLALGRAGAGAGGAVGAGARGRGAWADDFSDGEASASYDEE</sequence>
<dbReference type="RefSeq" id="XP_013901269.1">
    <property type="nucleotide sequence ID" value="XM_014045815.1"/>
</dbReference>
<evidence type="ECO:0000313" key="3">
    <source>
        <dbReference type="Proteomes" id="UP000054498"/>
    </source>
</evidence>
<dbReference type="EMBL" id="KK101089">
    <property type="protein sequence ID" value="KIZ02250.1"/>
    <property type="molecule type" value="Genomic_DNA"/>
</dbReference>
<protein>
    <submittedName>
        <fullName evidence="2">Uncharacterized protein</fullName>
    </submittedName>
</protein>
<accession>A0A0D2MGP8</accession>
<gene>
    <name evidence="2" type="ORF">MNEG_5711</name>
</gene>
<feature type="region of interest" description="Disordered" evidence="1">
    <location>
        <begin position="100"/>
        <end position="127"/>
    </location>
</feature>
<proteinExistence type="predicted"/>
<reference evidence="2 3" key="1">
    <citation type="journal article" date="2013" name="BMC Genomics">
        <title>Reconstruction of the lipid metabolism for the microalga Monoraphidium neglectum from its genome sequence reveals characteristics suitable for biofuel production.</title>
        <authorList>
            <person name="Bogen C."/>
            <person name="Al-Dilaimi A."/>
            <person name="Albersmeier A."/>
            <person name="Wichmann J."/>
            <person name="Grundmann M."/>
            <person name="Rupp O."/>
            <person name="Lauersen K.J."/>
            <person name="Blifernez-Klassen O."/>
            <person name="Kalinowski J."/>
            <person name="Goesmann A."/>
            <person name="Mussgnug J.H."/>
            <person name="Kruse O."/>
        </authorList>
    </citation>
    <scope>NUCLEOTIDE SEQUENCE [LARGE SCALE GENOMIC DNA]</scope>
    <source>
        <strain evidence="2 3">SAG 48.87</strain>
    </source>
</reference>
<name>A0A0D2MGP8_9CHLO</name>
<organism evidence="2 3">
    <name type="scientific">Monoraphidium neglectum</name>
    <dbReference type="NCBI Taxonomy" id="145388"/>
    <lineage>
        <taxon>Eukaryota</taxon>
        <taxon>Viridiplantae</taxon>
        <taxon>Chlorophyta</taxon>
        <taxon>core chlorophytes</taxon>
        <taxon>Chlorophyceae</taxon>
        <taxon>CS clade</taxon>
        <taxon>Sphaeropleales</taxon>
        <taxon>Selenastraceae</taxon>
        <taxon>Monoraphidium</taxon>
    </lineage>
</organism>
<dbReference type="KEGG" id="mng:MNEG_5711"/>
<dbReference type="OrthoDB" id="544729at2759"/>
<keyword evidence="3" id="KW-1185">Reference proteome</keyword>
<dbReference type="Proteomes" id="UP000054498">
    <property type="component" value="Unassembled WGS sequence"/>
</dbReference>
<dbReference type="AlphaFoldDB" id="A0A0D2MGP8"/>
<dbReference type="GeneID" id="25738588"/>